<dbReference type="GO" id="GO:0000398">
    <property type="term" value="P:mRNA splicing, via spliceosome"/>
    <property type="evidence" value="ECO:0007669"/>
    <property type="project" value="TreeGrafter"/>
</dbReference>
<evidence type="ECO:0000313" key="10">
    <source>
        <dbReference type="Proteomes" id="UP000324629"/>
    </source>
</evidence>
<feature type="compositionally biased region" description="Low complexity" evidence="8">
    <location>
        <begin position="136"/>
        <end position="146"/>
    </location>
</feature>
<keyword evidence="7" id="KW-0539">Nucleus</keyword>
<evidence type="ECO:0000256" key="1">
    <source>
        <dbReference type="ARBA" id="ARBA00004123"/>
    </source>
</evidence>
<name>A0A5J4P2X1_9TREM</name>
<keyword evidence="6" id="KW-0508">mRNA splicing</keyword>
<dbReference type="GO" id="GO:0005684">
    <property type="term" value="C:U2-type spliceosomal complex"/>
    <property type="evidence" value="ECO:0007669"/>
    <property type="project" value="TreeGrafter"/>
</dbReference>
<feature type="compositionally biased region" description="Polar residues" evidence="8">
    <location>
        <begin position="202"/>
        <end position="212"/>
    </location>
</feature>
<evidence type="ECO:0008006" key="11">
    <source>
        <dbReference type="Google" id="ProtNLM"/>
    </source>
</evidence>
<keyword evidence="4" id="KW-0747">Spliceosome</keyword>
<dbReference type="Proteomes" id="UP000324629">
    <property type="component" value="Unassembled WGS sequence"/>
</dbReference>
<feature type="region of interest" description="Disordered" evidence="8">
    <location>
        <begin position="164"/>
        <end position="227"/>
    </location>
</feature>
<proteinExistence type="inferred from homology"/>
<keyword evidence="10" id="KW-1185">Reference proteome</keyword>
<comment type="subcellular location">
    <subcellularLocation>
        <location evidence="1">Nucleus</location>
    </subcellularLocation>
</comment>
<evidence type="ECO:0000313" key="9">
    <source>
        <dbReference type="EMBL" id="KAA3682221.1"/>
    </source>
</evidence>
<accession>A0A5J4P2X1</accession>
<dbReference type="InterPro" id="IPR022209">
    <property type="entry name" value="CWC25"/>
</dbReference>
<dbReference type="AlphaFoldDB" id="A0A5J4P2X1"/>
<feature type="compositionally biased region" description="Basic residues" evidence="8">
    <location>
        <begin position="105"/>
        <end position="135"/>
    </location>
</feature>
<dbReference type="PANTHER" id="PTHR16196:SF0">
    <property type="entry name" value="PRE-MRNA-SPLICING FACTOR CWC25 HOMOLOG"/>
    <property type="match status" value="1"/>
</dbReference>
<evidence type="ECO:0000256" key="6">
    <source>
        <dbReference type="ARBA" id="ARBA00023187"/>
    </source>
</evidence>
<evidence type="ECO:0000256" key="3">
    <source>
        <dbReference type="ARBA" id="ARBA00022664"/>
    </source>
</evidence>
<organism evidence="9 10">
    <name type="scientific">Paragonimus westermani</name>
    <dbReference type="NCBI Taxonomy" id="34504"/>
    <lineage>
        <taxon>Eukaryota</taxon>
        <taxon>Metazoa</taxon>
        <taxon>Spiralia</taxon>
        <taxon>Lophotrochozoa</taxon>
        <taxon>Platyhelminthes</taxon>
        <taxon>Trematoda</taxon>
        <taxon>Digenea</taxon>
        <taxon>Plagiorchiida</taxon>
        <taxon>Troglotremata</taxon>
        <taxon>Troglotrematidae</taxon>
        <taxon>Paragonimus</taxon>
    </lineage>
</organism>
<sequence length="308" mass="36001">MNLKNLPSDERAKIASVISKDRQQNDIDWMYNPSKNDSEAYLLGKEVSDADQLQKLGRDYEESASQRLARIDMEAKFRDDPLTAMKQREAEKRMELLRNTAKVKKLRRLITMQKHRQEKKRKQERVAKHKTRNRSRSASVGTSESSSGDELLDKFIKIIRQSDEQEKTNKTVNDVSTGGTSSELPKEKHKRKSKSPEYHYRPSSSHSVSYKRQVQKPKLTQEEMEARRAQMMQDAKEHEKVRSVRTVHHYQAKEQDEKRDLDARGRYGASFISELKNQHAQHSSVEEGVHRKASHRQRGEMNSNFLKR</sequence>
<feature type="compositionally biased region" description="Polar residues" evidence="8">
    <location>
        <begin position="170"/>
        <end position="183"/>
    </location>
</feature>
<dbReference type="PANTHER" id="PTHR16196">
    <property type="entry name" value="CELL CYCLE CONTROL PROTEIN CWF25"/>
    <property type="match status" value="1"/>
</dbReference>
<evidence type="ECO:0000256" key="7">
    <source>
        <dbReference type="ARBA" id="ARBA00023242"/>
    </source>
</evidence>
<comment type="caution">
    <text evidence="9">The sequence shown here is derived from an EMBL/GenBank/DDBJ whole genome shotgun (WGS) entry which is preliminary data.</text>
</comment>
<protein>
    <recommendedName>
        <fullName evidence="11">Pre-mRNA-splicing factor CWC25</fullName>
    </recommendedName>
</protein>
<evidence type="ECO:0000256" key="5">
    <source>
        <dbReference type="ARBA" id="ARBA00023054"/>
    </source>
</evidence>
<dbReference type="InterPro" id="IPR051376">
    <property type="entry name" value="CWC25_splicing_factor"/>
</dbReference>
<dbReference type="Pfam" id="PF12542">
    <property type="entry name" value="CWC25"/>
    <property type="match status" value="1"/>
</dbReference>
<feature type="region of interest" description="Disordered" evidence="8">
    <location>
        <begin position="275"/>
        <end position="308"/>
    </location>
</feature>
<evidence type="ECO:0000256" key="4">
    <source>
        <dbReference type="ARBA" id="ARBA00022728"/>
    </source>
</evidence>
<dbReference type="EMBL" id="QNGE01000049">
    <property type="protein sequence ID" value="KAA3682221.1"/>
    <property type="molecule type" value="Genomic_DNA"/>
</dbReference>
<reference evidence="9 10" key="1">
    <citation type="journal article" date="2019" name="Gigascience">
        <title>Whole-genome sequence of the oriental lung fluke Paragonimus westermani.</title>
        <authorList>
            <person name="Oey H."/>
            <person name="Zakrzewski M."/>
            <person name="Narain K."/>
            <person name="Devi K.R."/>
            <person name="Agatsuma T."/>
            <person name="Nawaratna S."/>
            <person name="Gobert G.N."/>
            <person name="Jones M.K."/>
            <person name="Ragan M.A."/>
            <person name="McManus D.P."/>
            <person name="Krause L."/>
        </authorList>
    </citation>
    <scope>NUCLEOTIDE SEQUENCE [LARGE SCALE GENOMIC DNA]</scope>
    <source>
        <strain evidence="9 10">IND2009</strain>
    </source>
</reference>
<feature type="region of interest" description="Disordered" evidence="8">
    <location>
        <begin position="105"/>
        <end position="147"/>
    </location>
</feature>
<keyword evidence="3" id="KW-0507">mRNA processing</keyword>
<evidence type="ECO:0000256" key="2">
    <source>
        <dbReference type="ARBA" id="ARBA00006695"/>
    </source>
</evidence>
<keyword evidence="5" id="KW-0175">Coiled coil</keyword>
<gene>
    <name evidence="9" type="ORF">DEA37_0010499</name>
</gene>
<comment type="similarity">
    <text evidence="2">Belongs to the CWC25 family.</text>
</comment>
<evidence type="ECO:0000256" key="8">
    <source>
        <dbReference type="SAM" id="MobiDB-lite"/>
    </source>
</evidence>